<dbReference type="EMBL" id="BFAA01008803">
    <property type="protein sequence ID" value="GCB76403.1"/>
    <property type="molecule type" value="Genomic_DNA"/>
</dbReference>
<dbReference type="GO" id="GO:0005634">
    <property type="term" value="C:nucleus"/>
    <property type="evidence" value="ECO:0007669"/>
    <property type="project" value="UniProtKB-SubCell"/>
</dbReference>
<keyword evidence="4" id="KW-0677">Repeat</keyword>
<evidence type="ECO:0000313" key="14">
    <source>
        <dbReference type="EMBL" id="GCB76403.1"/>
    </source>
</evidence>
<feature type="region of interest" description="Disordered" evidence="12">
    <location>
        <begin position="822"/>
        <end position="841"/>
    </location>
</feature>
<sequence length="841" mass="93771">MILPYYPACSWRGKKNQDGGAERLNGVDKLETGSGLEFAERRCEECAVDLALNNFRFYIMSIVHDKLANEFLRNGGMEPNFSSSMIMFSHLPPITNFSSLAAHSVTPAVPQDLILKKDPDAPAERYPSEYMQPTSDVKEKKFSAHDGFVFFKNKLLEEEEMGRGQSMLTHSLNHTSVSQVRYEKDYLTIPKPGNVKRAKKQNSQSQDTKPKRKRSETSKSSTGGDGTGLLHGPKVHICEHCCASFRSSYHLRRHVLIHTGERPFQCSQCNMCFIQKYLLQRHEKIHSGEKPFCCDQCNMRFIQKYHMERHKRTHSGEKPYQCHTCQQYFSRTDRLLKHRRTCGEVLGKSENGMEPGPSNQMGNGCFTSTQGARKKAKSKATSQETKEKAARKKNKTTISELPSSLTTCKDKLSVYNMHEYAVEMPMLPASMKLGSEEDLQTRAPKLVIKKVNRKSPQRTGLNSTTPLVIPATELMRQKMMANKQGPLELNNSTSMDNIVLLQNTGNKTEQASNCNYDDAMQFFKKKRYLQAASSNNDYAVSIGQMASQQSVIQAAVASVMDNEASLTLLDSSPMNVDVKVCHEKSGIPDEVLQSLLDQYSHKHEGQHDVAFDMTEQHIPMHSSGENPEIHENAVCPEPHASRGDKTGMLQEYSKYLQQALERTSQSDGFSLSPGMQFCPTSLPSSIPSHNLFPDKQAYTTPALECGFSPSITSVLPTTSPKSHFGLLVGGSQPGIHFPGTEAAHQRLTPSQELVGQLEQQKNLEAGLNHQVYQIENFAQAFGSQFKTGGRVPMTFSSGTGEEAGHRIRTTVSEFSGYTNLLSDANEPISTGAKTPTSQSYR</sequence>
<dbReference type="GO" id="GO:0008270">
    <property type="term" value="F:zinc ion binding"/>
    <property type="evidence" value="ECO:0007669"/>
    <property type="project" value="UniProtKB-KW"/>
</dbReference>
<dbReference type="InterPro" id="IPR013087">
    <property type="entry name" value="Znf_C2H2_type"/>
</dbReference>
<dbReference type="Gene3D" id="3.30.160.60">
    <property type="entry name" value="Classic Zinc Finger"/>
    <property type="match status" value="4"/>
</dbReference>
<feature type="region of interest" description="Disordered" evidence="12">
    <location>
        <begin position="191"/>
        <end position="228"/>
    </location>
</feature>
<dbReference type="FunFam" id="3.30.160.60:FF:000042">
    <property type="entry name" value="Zinc finger protein 148"/>
    <property type="match status" value="1"/>
</dbReference>
<feature type="domain" description="C2H2-type" evidence="13">
    <location>
        <begin position="292"/>
        <end position="319"/>
    </location>
</feature>
<evidence type="ECO:0000256" key="5">
    <source>
        <dbReference type="ARBA" id="ARBA00022771"/>
    </source>
</evidence>
<dbReference type="PROSITE" id="PS50157">
    <property type="entry name" value="ZINC_FINGER_C2H2_2"/>
    <property type="match status" value="4"/>
</dbReference>
<dbReference type="Proteomes" id="UP000288216">
    <property type="component" value="Unassembled WGS sequence"/>
</dbReference>
<evidence type="ECO:0000256" key="4">
    <source>
        <dbReference type="ARBA" id="ARBA00022737"/>
    </source>
</evidence>
<dbReference type="GO" id="GO:0000981">
    <property type="term" value="F:DNA-binding transcription factor activity, RNA polymerase II-specific"/>
    <property type="evidence" value="ECO:0007669"/>
    <property type="project" value="TreeGrafter"/>
</dbReference>
<feature type="region of interest" description="Disordered" evidence="12">
    <location>
        <begin position="348"/>
        <end position="398"/>
    </location>
</feature>
<keyword evidence="8" id="KW-0238">DNA-binding</keyword>
<evidence type="ECO:0000256" key="8">
    <source>
        <dbReference type="ARBA" id="ARBA00023125"/>
    </source>
</evidence>
<keyword evidence="5 11" id="KW-0863">Zinc-finger</keyword>
<evidence type="ECO:0000259" key="13">
    <source>
        <dbReference type="PROSITE" id="PS50157"/>
    </source>
</evidence>
<gene>
    <name evidence="14" type="ORF">scyTo_0015480</name>
</gene>
<dbReference type="AlphaFoldDB" id="A0A401PTJ5"/>
<evidence type="ECO:0000256" key="1">
    <source>
        <dbReference type="ARBA" id="ARBA00004123"/>
    </source>
</evidence>
<protein>
    <recommendedName>
        <fullName evidence="13">C2H2-type domain-containing protein</fullName>
    </recommendedName>
</protein>
<evidence type="ECO:0000256" key="7">
    <source>
        <dbReference type="ARBA" id="ARBA00023015"/>
    </source>
</evidence>
<evidence type="ECO:0000256" key="10">
    <source>
        <dbReference type="ARBA" id="ARBA00023242"/>
    </source>
</evidence>
<dbReference type="SMART" id="SM00355">
    <property type="entry name" value="ZnF_C2H2"/>
    <property type="match status" value="4"/>
</dbReference>
<feature type="domain" description="C2H2-type" evidence="13">
    <location>
        <begin position="264"/>
        <end position="291"/>
    </location>
</feature>
<dbReference type="PROSITE" id="PS00028">
    <property type="entry name" value="ZINC_FINGER_C2H2_1"/>
    <property type="match status" value="3"/>
</dbReference>
<dbReference type="InterPro" id="IPR036236">
    <property type="entry name" value="Znf_C2H2_sf"/>
</dbReference>
<keyword evidence="9" id="KW-0804">Transcription</keyword>
<organism evidence="14 15">
    <name type="scientific">Scyliorhinus torazame</name>
    <name type="common">Cloudy catshark</name>
    <name type="synonym">Catulus torazame</name>
    <dbReference type="NCBI Taxonomy" id="75743"/>
    <lineage>
        <taxon>Eukaryota</taxon>
        <taxon>Metazoa</taxon>
        <taxon>Chordata</taxon>
        <taxon>Craniata</taxon>
        <taxon>Vertebrata</taxon>
        <taxon>Chondrichthyes</taxon>
        <taxon>Elasmobranchii</taxon>
        <taxon>Galeomorphii</taxon>
        <taxon>Galeoidea</taxon>
        <taxon>Carcharhiniformes</taxon>
        <taxon>Scyliorhinidae</taxon>
        <taxon>Scyliorhinus</taxon>
    </lineage>
</organism>
<evidence type="ECO:0000256" key="12">
    <source>
        <dbReference type="SAM" id="MobiDB-lite"/>
    </source>
</evidence>
<dbReference type="PANTHER" id="PTHR23235">
    <property type="entry name" value="KRUEPPEL-LIKE TRANSCRIPTION FACTOR"/>
    <property type="match status" value="1"/>
</dbReference>
<comment type="caution">
    <text evidence="14">The sequence shown here is derived from an EMBL/GenBank/DDBJ whole genome shotgun (WGS) entry which is preliminary data.</text>
</comment>
<evidence type="ECO:0000256" key="3">
    <source>
        <dbReference type="ARBA" id="ARBA00022723"/>
    </source>
</evidence>
<proteinExistence type="inferred from homology"/>
<dbReference type="SUPFAM" id="SSF57667">
    <property type="entry name" value="beta-beta-alpha zinc fingers"/>
    <property type="match status" value="2"/>
</dbReference>
<dbReference type="OMA" id="FPPGMVM"/>
<dbReference type="PANTHER" id="PTHR23235:SF155">
    <property type="entry name" value="EARLY GROWTH RESPONSE 4-RELATED"/>
    <property type="match status" value="1"/>
</dbReference>
<evidence type="ECO:0000256" key="9">
    <source>
        <dbReference type="ARBA" id="ARBA00023163"/>
    </source>
</evidence>
<keyword evidence="6" id="KW-0862">Zinc</keyword>
<feature type="compositionally biased region" description="Polar residues" evidence="12">
    <location>
        <begin position="357"/>
        <end position="371"/>
    </location>
</feature>
<reference evidence="14 15" key="1">
    <citation type="journal article" date="2018" name="Nat. Ecol. Evol.">
        <title>Shark genomes provide insights into elasmobranch evolution and the origin of vertebrates.</title>
        <authorList>
            <person name="Hara Y"/>
            <person name="Yamaguchi K"/>
            <person name="Onimaru K"/>
            <person name="Kadota M"/>
            <person name="Koyanagi M"/>
            <person name="Keeley SD"/>
            <person name="Tatsumi K"/>
            <person name="Tanaka K"/>
            <person name="Motone F"/>
            <person name="Kageyama Y"/>
            <person name="Nozu R"/>
            <person name="Adachi N"/>
            <person name="Nishimura O"/>
            <person name="Nakagawa R"/>
            <person name="Tanegashima C"/>
            <person name="Kiyatake I"/>
            <person name="Matsumoto R"/>
            <person name="Murakumo K"/>
            <person name="Nishida K"/>
            <person name="Terakita A"/>
            <person name="Kuratani S"/>
            <person name="Sato K"/>
            <person name="Hyodo S Kuraku.S."/>
        </authorList>
    </citation>
    <scope>NUCLEOTIDE SEQUENCE [LARGE SCALE GENOMIC DNA]</scope>
</reference>
<keyword evidence="15" id="KW-1185">Reference proteome</keyword>
<evidence type="ECO:0000256" key="11">
    <source>
        <dbReference type="PROSITE-ProRule" id="PRU00042"/>
    </source>
</evidence>
<comment type="subcellular location">
    <subcellularLocation>
        <location evidence="1">Nucleus</location>
    </subcellularLocation>
</comment>
<evidence type="ECO:0000256" key="2">
    <source>
        <dbReference type="ARBA" id="ARBA00006991"/>
    </source>
</evidence>
<evidence type="ECO:0000256" key="6">
    <source>
        <dbReference type="ARBA" id="ARBA00022833"/>
    </source>
</evidence>
<keyword evidence="10" id="KW-0539">Nucleus</keyword>
<feature type="domain" description="C2H2-type" evidence="13">
    <location>
        <begin position="236"/>
        <end position="263"/>
    </location>
</feature>
<keyword evidence="7" id="KW-0805">Transcription regulation</keyword>
<keyword evidence="3" id="KW-0479">Metal-binding</keyword>
<dbReference type="STRING" id="75743.A0A401PTJ5"/>
<dbReference type="FunFam" id="3.30.160.60:FF:000230">
    <property type="entry name" value="Zinc finger protein 148"/>
    <property type="match status" value="1"/>
</dbReference>
<dbReference type="OrthoDB" id="9899552at2759"/>
<dbReference type="FunFam" id="3.30.160.60:FF:001009">
    <property type="entry name" value="Zinc finger protein 26"/>
    <property type="match status" value="1"/>
</dbReference>
<accession>A0A401PTJ5</accession>
<name>A0A401PTJ5_SCYTO</name>
<dbReference type="Pfam" id="PF00096">
    <property type="entry name" value="zf-C2H2"/>
    <property type="match status" value="1"/>
</dbReference>
<dbReference type="GO" id="GO:0000978">
    <property type="term" value="F:RNA polymerase II cis-regulatory region sequence-specific DNA binding"/>
    <property type="evidence" value="ECO:0007669"/>
    <property type="project" value="TreeGrafter"/>
</dbReference>
<evidence type="ECO:0000313" key="15">
    <source>
        <dbReference type="Proteomes" id="UP000288216"/>
    </source>
</evidence>
<comment type="similarity">
    <text evidence="2">Belongs to the krueppel C2H2-type zinc-finger protein family.</text>
</comment>
<feature type="domain" description="C2H2-type" evidence="13">
    <location>
        <begin position="320"/>
        <end position="355"/>
    </location>
</feature>